<dbReference type="PANTHER" id="PTHR11533">
    <property type="entry name" value="PROTEASE M1 ZINC METALLOPROTEASE"/>
    <property type="match status" value="1"/>
</dbReference>
<feature type="domain" description="Aminopeptidase N-like N-terminal" evidence="13">
    <location>
        <begin position="50"/>
        <end position="242"/>
    </location>
</feature>
<dbReference type="Gene3D" id="2.60.40.1910">
    <property type="match status" value="1"/>
</dbReference>
<comment type="subcellular location">
    <subcellularLocation>
        <location evidence="2">Cell membrane</location>
        <topology evidence="2">Lipid-anchor</topology>
        <topology evidence="2">GPI-anchor</topology>
    </subcellularLocation>
</comment>
<evidence type="ECO:0000256" key="6">
    <source>
        <dbReference type="ARBA" id="ARBA00022723"/>
    </source>
</evidence>
<feature type="domain" description="ERAP1-like C-terminal" evidence="12">
    <location>
        <begin position="574"/>
        <end position="652"/>
    </location>
</feature>
<evidence type="ECO:0000256" key="4">
    <source>
        <dbReference type="ARBA" id="ARBA00022622"/>
    </source>
</evidence>
<reference evidence="14" key="2">
    <citation type="submission" date="2025-05" db="UniProtKB">
        <authorList>
            <consortium name="EnsemblMetazoa"/>
        </authorList>
    </citation>
    <scope>IDENTIFICATION</scope>
</reference>
<sequence length="708" mass="81848">MPIWLSSINEVYKKDITLLRILVILIVFQVASSVKVPLYNESRLPTTITPFHYDIRLITYLDSPSNLRYHGSVNISLHAQKNTNQLVLHVANIFVEAQKIRLHGEASDYQLMNVMFNKDRANMVLTFDKSLRMGKSYILTIAFGRSMSKEKKDGYFVLHYVNARTSEKIWYSVSHFDRNLIRNTMPSFDEPALRATFNVTMGHHRRFQSYSNMNVRAVLPNHELQDYVWSVHEVTPLMPTHLLALSVNNFTCRFTQAASAYPVRFRTCSKSADVRETSFAAEVAPQLLTFLDELLQVRLPLDKIDQLVVDNFPSSAVEQLGLVVYRSKEILKREDGPMSRAKMQALLLIAHEMAHMWFGNLMGIDWWSDLWLKEGLTGYFEALAVDHLQPGMGRRLLLRHREMAFMYESQVAGMSLVPLFPPASPESEEHLYQKATSLMGMVNGFLGNATFYDGLQRHLWQNSFASSTPDLFWRSLQLASERESFETKNWNVKGIMDTWIMQKGYPLVTVIRKGSKVVLVQSHALNGSRTELWWIPLTYFIQNEASSRDLRPRAWLSAQNQSVQLEEDVPQDHWILLNLRAVGYYRVNYDELTWQLLATTLFDDFRSIHVLNRAQIVSDIFFLWNHELISWSTALNVLKYIVDEDEYEPLMAFVVGVTHGIWGVSPESSFNIAKWLGIAGRWYAEFISYTFDKFVLKDVNLNSLDYPD</sequence>
<evidence type="ECO:0000256" key="8">
    <source>
        <dbReference type="ARBA" id="ARBA00022833"/>
    </source>
</evidence>
<dbReference type="Pfam" id="PF17900">
    <property type="entry name" value="Peptidase_M1_N"/>
    <property type="match status" value="1"/>
</dbReference>
<keyword evidence="10" id="KW-0449">Lipoprotein</keyword>
<dbReference type="Gene3D" id="2.60.40.1730">
    <property type="entry name" value="tricorn interacting facor f3 domain"/>
    <property type="match status" value="1"/>
</dbReference>
<dbReference type="Pfam" id="PF01433">
    <property type="entry name" value="Peptidase_M1"/>
    <property type="match status" value="1"/>
</dbReference>
<dbReference type="SUPFAM" id="SSF55486">
    <property type="entry name" value="Metalloproteases ('zincins'), catalytic domain"/>
    <property type="match status" value="1"/>
</dbReference>
<evidence type="ECO:0000256" key="5">
    <source>
        <dbReference type="ARBA" id="ARBA00022670"/>
    </source>
</evidence>
<dbReference type="EnsemblMetazoa" id="XM_044459523.1">
    <property type="protein sequence ID" value="XP_044315458.1"/>
    <property type="gene ID" value="LOC108037859"/>
</dbReference>
<dbReference type="InterPro" id="IPR014782">
    <property type="entry name" value="Peptidase_M1_dom"/>
</dbReference>
<dbReference type="Gene3D" id="1.10.390.10">
    <property type="entry name" value="Neutral Protease Domain 2"/>
    <property type="match status" value="1"/>
</dbReference>
<dbReference type="InterPro" id="IPR024571">
    <property type="entry name" value="ERAP1-like_C_dom"/>
</dbReference>
<keyword evidence="9" id="KW-0482">Metalloprotease</keyword>
<dbReference type="SUPFAM" id="SSF63737">
    <property type="entry name" value="Leukotriene A4 hydrolase N-terminal domain"/>
    <property type="match status" value="1"/>
</dbReference>
<dbReference type="InterPro" id="IPR027268">
    <property type="entry name" value="Peptidase_M4/M1_CTD_sf"/>
</dbReference>
<keyword evidence="6" id="KW-0479">Metal-binding</keyword>
<dbReference type="Gene3D" id="1.25.50.20">
    <property type="match status" value="1"/>
</dbReference>
<evidence type="ECO:0000256" key="9">
    <source>
        <dbReference type="ARBA" id="ARBA00023049"/>
    </source>
</evidence>
<accession>A0ABM5J9F1</accession>
<keyword evidence="15" id="KW-1185">Reference proteome</keyword>
<keyword evidence="4" id="KW-0472">Membrane</keyword>
<reference evidence="15" key="1">
    <citation type="journal article" date="2021" name="Elife">
        <title>Highly contiguous assemblies of 101 drosophilid genomes.</title>
        <authorList>
            <person name="Kim B.Y."/>
            <person name="Wang J.R."/>
            <person name="Miller D.E."/>
            <person name="Barmina O."/>
            <person name="Delaney E."/>
            <person name="Thompson A."/>
            <person name="Comeault A.A."/>
            <person name="Peede D."/>
            <person name="D'Agostino E.R."/>
            <person name="Pelaez J."/>
            <person name="Aguilar J.M."/>
            <person name="Haji D."/>
            <person name="Matsunaga T."/>
            <person name="Armstrong E.E."/>
            <person name="Zych M."/>
            <person name="Ogawa Y."/>
            <person name="Stamenkovic-Radak M."/>
            <person name="Jelic M."/>
            <person name="Veselinovic M.S."/>
            <person name="Tanaskovic M."/>
            <person name="Eric P."/>
            <person name="Gao J.J."/>
            <person name="Katoh T.K."/>
            <person name="Toda M.J."/>
            <person name="Watabe H."/>
            <person name="Watada M."/>
            <person name="Davis J.S."/>
            <person name="Moyle L.C."/>
            <person name="Manoli G."/>
            <person name="Bertolini E."/>
            <person name="Kostal V."/>
            <person name="Hawley R.S."/>
            <person name="Takahashi A."/>
            <person name="Jones C.D."/>
            <person name="Price D.K."/>
            <person name="Whiteman N."/>
            <person name="Kopp A."/>
            <person name="Matute D.R."/>
            <person name="Petrov D.A."/>
        </authorList>
    </citation>
    <scope>NUCLEOTIDE SEQUENCE [LARGE SCALE GENOMIC DNA]</scope>
</reference>
<organism evidence="14 15">
    <name type="scientific">Drosophila rhopaloa</name>
    <name type="common">Fruit fly</name>
    <dbReference type="NCBI Taxonomy" id="1041015"/>
    <lineage>
        <taxon>Eukaryota</taxon>
        <taxon>Metazoa</taxon>
        <taxon>Ecdysozoa</taxon>
        <taxon>Arthropoda</taxon>
        <taxon>Hexapoda</taxon>
        <taxon>Insecta</taxon>
        <taxon>Pterygota</taxon>
        <taxon>Neoptera</taxon>
        <taxon>Endopterygota</taxon>
        <taxon>Diptera</taxon>
        <taxon>Brachycera</taxon>
        <taxon>Muscomorpha</taxon>
        <taxon>Ephydroidea</taxon>
        <taxon>Drosophilidae</taxon>
        <taxon>Drosophila</taxon>
        <taxon>Sophophora</taxon>
    </lineage>
</organism>
<dbReference type="PRINTS" id="PR00756">
    <property type="entry name" value="ALADIPTASE"/>
</dbReference>
<dbReference type="GeneID" id="108037859"/>
<protein>
    <recommendedName>
        <fullName evidence="16">Aminopeptidase</fullName>
    </recommendedName>
</protein>
<evidence type="ECO:0000259" key="13">
    <source>
        <dbReference type="Pfam" id="PF17900"/>
    </source>
</evidence>
<name>A0ABM5J9F1_DRORH</name>
<dbReference type="InterPro" id="IPR034016">
    <property type="entry name" value="M1_APN-typ"/>
</dbReference>
<comment type="similarity">
    <text evidence="3">Belongs to the peptidase M1 family.</text>
</comment>
<dbReference type="InterPro" id="IPR001930">
    <property type="entry name" value="Peptidase_M1"/>
</dbReference>
<evidence type="ECO:0000256" key="10">
    <source>
        <dbReference type="ARBA" id="ARBA00023288"/>
    </source>
</evidence>
<evidence type="ECO:0008006" key="16">
    <source>
        <dbReference type="Google" id="ProtNLM"/>
    </source>
</evidence>
<evidence type="ECO:0000313" key="15">
    <source>
        <dbReference type="Proteomes" id="UP001652680"/>
    </source>
</evidence>
<dbReference type="InterPro" id="IPR045357">
    <property type="entry name" value="Aminopeptidase_N-like_N"/>
</dbReference>
<evidence type="ECO:0000313" key="14">
    <source>
        <dbReference type="EnsemblMetazoa" id="XP_044315458.1"/>
    </source>
</evidence>
<dbReference type="RefSeq" id="XP_044315458.1">
    <property type="nucleotide sequence ID" value="XM_044459523.1"/>
</dbReference>
<proteinExistence type="inferred from homology"/>
<dbReference type="CDD" id="cd09601">
    <property type="entry name" value="M1_APN-Q_like"/>
    <property type="match status" value="1"/>
</dbReference>
<dbReference type="Proteomes" id="UP001652680">
    <property type="component" value="Unassembled WGS sequence"/>
</dbReference>
<evidence type="ECO:0000256" key="3">
    <source>
        <dbReference type="ARBA" id="ARBA00010136"/>
    </source>
</evidence>
<feature type="domain" description="Peptidase M1 membrane alanine aminopeptidase" evidence="11">
    <location>
        <begin position="279"/>
        <end position="499"/>
    </location>
</feature>
<dbReference type="InterPro" id="IPR050344">
    <property type="entry name" value="Peptidase_M1_aminopeptidases"/>
</dbReference>
<dbReference type="Pfam" id="PF11838">
    <property type="entry name" value="ERAP1_C"/>
    <property type="match status" value="1"/>
</dbReference>
<dbReference type="InterPro" id="IPR042097">
    <property type="entry name" value="Aminopeptidase_N-like_N_sf"/>
</dbReference>
<keyword evidence="5" id="KW-0645">Protease</keyword>
<keyword evidence="8" id="KW-0862">Zinc</keyword>
<keyword evidence="7" id="KW-0378">Hydrolase</keyword>
<comment type="cofactor">
    <cofactor evidence="1">
        <name>Zn(2+)</name>
        <dbReference type="ChEBI" id="CHEBI:29105"/>
    </cofactor>
</comment>
<evidence type="ECO:0000259" key="11">
    <source>
        <dbReference type="Pfam" id="PF01433"/>
    </source>
</evidence>
<keyword evidence="4" id="KW-0325">Glycoprotein</keyword>
<evidence type="ECO:0000256" key="2">
    <source>
        <dbReference type="ARBA" id="ARBA00004609"/>
    </source>
</evidence>
<dbReference type="PANTHER" id="PTHR11533:SF253">
    <property type="entry name" value="AMINOPEPTIDASE-RELATED"/>
    <property type="match status" value="1"/>
</dbReference>
<evidence type="ECO:0000256" key="7">
    <source>
        <dbReference type="ARBA" id="ARBA00022801"/>
    </source>
</evidence>
<evidence type="ECO:0000256" key="1">
    <source>
        <dbReference type="ARBA" id="ARBA00001947"/>
    </source>
</evidence>
<evidence type="ECO:0000259" key="12">
    <source>
        <dbReference type="Pfam" id="PF11838"/>
    </source>
</evidence>
<keyword evidence="4" id="KW-0336">GPI-anchor</keyword>